<dbReference type="InterPro" id="IPR040921">
    <property type="entry name" value="Peptidase_S66C"/>
</dbReference>
<dbReference type="CDD" id="cd07025">
    <property type="entry name" value="Peptidase_S66"/>
    <property type="match status" value="1"/>
</dbReference>
<name>A0A2S7WD97_9FLAO</name>
<evidence type="ECO:0000256" key="5">
    <source>
        <dbReference type="ARBA" id="ARBA00022825"/>
    </source>
</evidence>
<dbReference type="GO" id="GO:0004180">
    <property type="term" value="F:carboxypeptidase activity"/>
    <property type="evidence" value="ECO:0007669"/>
    <property type="project" value="UniProtKB-KW"/>
</dbReference>
<dbReference type="InterPro" id="IPR040449">
    <property type="entry name" value="Peptidase_S66_N"/>
</dbReference>
<dbReference type="Pfam" id="PF17676">
    <property type="entry name" value="Peptidase_S66C"/>
    <property type="match status" value="1"/>
</dbReference>
<evidence type="ECO:0000259" key="7">
    <source>
        <dbReference type="Pfam" id="PF02016"/>
    </source>
</evidence>
<dbReference type="SUPFAM" id="SSF52317">
    <property type="entry name" value="Class I glutamine amidotransferase-like"/>
    <property type="match status" value="1"/>
</dbReference>
<feature type="domain" description="LD-carboxypeptidase C-terminal" evidence="8">
    <location>
        <begin position="198"/>
        <end position="313"/>
    </location>
</feature>
<evidence type="ECO:0000313" key="10">
    <source>
        <dbReference type="Proteomes" id="UP000237608"/>
    </source>
</evidence>
<dbReference type="Proteomes" id="UP000237608">
    <property type="component" value="Unassembled WGS sequence"/>
</dbReference>
<evidence type="ECO:0000256" key="4">
    <source>
        <dbReference type="ARBA" id="ARBA00022801"/>
    </source>
</evidence>
<sequence length="327" mass="36966">MKNKLIIFTFFLLNITSSFGQEKFIKPSYLKVGDTVAIVAPAGILKNRETTIENAKILLESWGLKVVIGKNVFNQNNHFAGTDDERLQDFQEALDDPTIKAIWAARGGYGSVRILDKINLSKFRKKPKWIVGYSDITAFHNHLNSLGFETLHAMMPTSLEEKPEEIIETIASFKKALFGEELRYEIPSSKYNRNAKISGEIVGGNLSILMSMLCSKSQLKTDGKILFIEEIGEYEYAIDRMLQSLKRAGYFKNVKGVMLGNFSKIRKNSTSWGSTIEELILDVLPKEIPVLFDFPAGHEADNRALFFGRKVDITIQKDTSIVVFHQK</sequence>
<keyword evidence="4" id="KW-0378">Hydrolase</keyword>
<keyword evidence="3" id="KW-0645">Protease</keyword>
<keyword evidence="10" id="KW-1185">Reference proteome</keyword>
<dbReference type="Gene3D" id="3.50.30.60">
    <property type="entry name" value="LD-carboxypeptidase A C-terminal domain-like"/>
    <property type="match status" value="1"/>
</dbReference>
<keyword evidence="2 9" id="KW-0121">Carboxypeptidase</keyword>
<accession>A0A2S7WD97</accession>
<dbReference type="Pfam" id="PF02016">
    <property type="entry name" value="Peptidase_S66"/>
    <property type="match status" value="1"/>
</dbReference>
<feature type="active site" description="Charge relay system" evidence="6">
    <location>
        <position position="229"/>
    </location>
</feature>
<dbReference type="SUPFAM" id="SSF141986">
    <property type="entry name" value="LD-carboxypeptidase A C-terminal domain-like"/>
    <property type="match status" value="1"/>
</dbReference>
<dbReference type="PANTHER" id="PTHR30237:SF2">
    <property type="entry name" value="MUREIN TETRAPEPTIDE CARBOXYPEPTIDASE"/>
    <property type="match status" value="1"/>
</dbReference>
<organism evidence="9 10">
    <name type="scientific">Polaribacter gangjinensis</name>
    <dbReference type="NCBI Taxonomy" id="574710"/>
    <lineage>
        <taxon>Bacteria</taxon>
        <taxon>Pseudomonadati</taxon>
        <taxon>Bacteroidota</taxon>
        <taxon>Flavobacteriia</taxon>
        <taxon>Flavobacteriales</taxon>
        <taxon>Flavobacteriaceae</taxon>
    </lineage>
</organism>
<evidence type="ECO:0000259" key="8">
    <source>
        <dbReference type="Pfam" id="PF17676"/>
    </source>
</evidence>
<reference evidence="9 10" key="1">
    <citation type="submission" date="2016-12" db="EMBL/GenBank/DDBJ databases">
        <title>Trade-off between light-utilization and light-protection in marine flavobacteria.</title>
        <authorList>
            <person name="Kumagai Y."/>
            <person name="Yoshizawa S."/>
            <person name="Kogure K."/>
            <person name="Iwasaki W."/>
        </authorList>
    </citation>
    <scope>NUCLEOTIDE SEQUENCE [LARGE SCALE GENOMIC DNA]</scope>
    <source>
        <strain evidence="9 10">KCTC 22729</strain>
    </source>
</reference>
<evidence type="ECO:0000256" key="3">
    <source>
        <dbReference type="ARBA" id="ARBA00022670"/>
    </source>
</evidence>
<dbReference type="EMBL" id="MSCL01000001">
    <property type="protein sequence ID" value="PQJ75594.1"/>
    <property type="molecule type" value="Genomic_DNA"/>
</dbReference>
<dbReference type="PANTHER" id="PTHR30237">
    <property type="entry name" value="MURAMOYLTETRAPEPTIDE CARBOXYPEPTIDASE"/>
    <property type="match status" value="1"/>
</dbReference>
<dbReference type="Gene3D" id="3.40.50.10740">
    <property type="entry name" value="Class I glutamine amidotransferase-like"/>
    <property type="match status" value="1"/>
</dbReference>
<comment type="similarity">
    <text evidence="1">Belongs to the peptidase S66 family.</text>
</comment>
<dbReference type="InterPro" id="IPR029062">
    <property type="entry name" value="Class_I_gatase-like"/>
</dbReference>
<dbReference type="RefSeq" id="WP_105046741.1">
    <property type="nucleotide sequence ID" value="NZ_CP150662.1"/>
</dbReference>
<comment type="caution">
    <text evidence="9">The sequence shown here is derived from an EMBL/GenBank/DDBJ whole genome shotgun (WGS) entry which is preliminary data.</text>
</comment>
<evidence type="ECO:0000256" key="6">
    <source>
        <dbReference type="PIRSR" id="PIRSR028757-1"/>
    </source>
</evidence>
<dbReference type="AlphaFoldDB" id="A0A2S7WD97"/>
<keyword evidence="5" id="KW-0720">Serine protease</keyword>
<protein>
    <submittedName>
        <fullName evidence="9">LD-carboxypeptidase</fullName>
    </submittedName>
</protein>
<dbReference type="InterPro" id="IPR027478">
    <property type="entry name" value="LdcA_N"/>
</dbReference>
<evidence type="ECO:0000313" key="9">
    <source>
        <dbReference type="EMBL" id="PQJ75594.1"/>
    </source>
</evidence>
<feature type="active site" description="Nucleophile" evidence="6">
    <location>
        <position position="134"/>
    </location>
</feature>
<feature type="domain" description="LD-carboxypeptidase N-terminal" evidence="7">
    <location>
        <begin position="36"/>
        <end position="153"/>
    </location>
</feature>
<dbReference type="InterPro" id="IPR027461">
    <property type="entry name" value="Carboxypeptidase_A_C_sf"/>
</dbReference>
<dbReference type="PIRSF" id="PIRSF028757">
    <property type="entry name" value="LD-carboxypeptidase"/>
    <property type="match status" value="1"/>
</dbReference>
<dbReference type="GO" id="GO:0006508">
    <property type="term" value="P:proteolysis"/>
    <property type="evidence" value="ECO:0007669"/>
    <property type="project" value="UniProtKB-KW"/>
</dbReference>
<proteinExistence type="inferred from homology"/>
<evidence type="ECO:0000256" key="2">
    <source>
        <dbReference type="ARBA" id="ARBA00022645"/>
    </source>
</evidence>
<dbReference type="OrthoDB" id="9807329at2"/>
<evidence type="ECO:0000256" key="1">
    <source>
        <dbReference type="ARBA" id="ARBA00010233"/>
    </source>
</evidence>
<dbReference type="InterPro" id="IPR003507">
    <property type="entry name" value="S66_fam"/>
</dbReference>
<dbReference type="GO" id="GO:0008236">
    <property type="term" value="F:serine-type peptidase activity"/>
    <property type="evidence" value="ECO:0007669"/>
    <property type="project" value="UniProtKB-KW"/>
</dbReference>
<feature type="active site" description="Charge relay system" evidence="6">
    <location>
        <position position="298"/>
    </location>
</feature>
<gene>
    <name evidence="9" type="ORF">BTO13_10295</name>
</gene>